<keyword evidence="4" id="KW-1185">Reference proteome</keyword>
<dbReference type="Proteomes" id="UP000255036">
    <property type="component" value="Unassembled WGS sequence"/>
</dbReference>
<feature type="transmembrane region" description="Helical" evidence="1">
    <location>
        <begin position="302"/>
        <end position="321"/>
    </location>
</feature>
<feature type="domain" description="Peptidase M56" evidence="2">
    <location>
        <begin position="8"/>
        <end position="292"/>
    </location>
</feature>
<gene>
    <name evidence="3" type="ORF">DWV06_08315</name>
</gene>
<dbReference type="PANTHER" id="PTHR34978:SF3">
    <property type="entry name" value="SLR0241 PROTEIN"/>
    <property type="match status" value="1"/>
</dbReference>
<comment type="caution">
    <text evidence="3">The sequence shown here is derived from an EMBL/GenBank/DDBJ whole genome shotgun (WGS) entry which is preliminary data.</text>
</comment>
<proteinExistence type="predicted"/>
<accession>A0A371AWE4</accession>
<evidence type="ECO:0000259" key="2">
    <source>
        <dbReference type="Pfam" id="PF05569"/>
    </source>
</evidence>
<keyword evidence="1" id="KW-0472">Membrane</keyword>
<organism evidence="3 4">
    <name type="scientific">Anaerosacchariphilus polymeriproducens</name>
    <dbReference type="NCBI Taxonomy" id="1812858"/>
    <lineage>
        <taxon>Bacteria</taxon>
        <taxon>Bacillati</taxon>
        <taxon>Bacillota</taxon>
        <taxon>Clostridia</taxon>
        <taxon>Lachnospirales</taxon>
        <taxon>Lachnospiraceae</taxon>
        <taxon>Anaerosacchariphilus</taxon>
    </lineage>
</organism>
<dbReference type="OrthoDB" id="9770467at2"/>
<sequence>MYDIINLFIKNSITMSLLILVYMGINRLFSKDYRAKWRYYSWLIIIIGLIIPFRPELTISLHENSKIAQIFNIKQAIPVRMSNEVITTKVMSQASVISWHYVLAVLWLLGFLTFLVYHVYRHWKFAALVKRWGERINEPQIEAILHQLQEELKISKLPKLMVCTCIDSPMLIGFMKPVILLPDINNSLDEISLMIKHELIHYKRKDLWYKSLVVFVTALYWFHPLMYFMAKEISMQCEISCDEEVVKGAGFPIRQKYSAMIIASIKKQSNIKQSVYTTNFYSRTNKAKNRILSVMNMKKKRLGLVSSSLLVIGIMVMGIQFTSMKINSSAASLSPVTVGLGEKLNKYELVLDLLNENKKSSKSVIDNKDKEYSEQNIVATNIVYAGDTANGITQGSYDGVMKTCYLSLNDQRILCYGGK</sequence>
<keyword evidence="1" id="KW-0812">Transmembrane</keyword>
<feature type="transmembrane region" description="Helical" evidence="1">
    <location>
        <begin position="99"/>
        <end position="120"/>
    </location>
</feature>
<name>A0A371AWE4_9FIRM</name>
<protein>
    <recommendedName>
        <fullName evidence="2">Peptidase M56 domain-containing protein</fullName>
    </recommendedName>
</protein>
<evidence type="ECO:0000313" key="4">
    <source>
        <dbReference type="Proteomes" id="UP000255036"/>
    </source>
</evidence>
<keyword evidence="1" id="KW-1133">Transmembrane helix</keyword>
<dbReference type="Pfam" id="PF05569">
    <property type="entry name" value="Peptidase_M56"/>
    <property type="match status" value="1"/>
</dbReference>
<dbReference type="InterPro" id="IPR052173">
    <property type="entry name" value="Beta-lactam_resp_regulator"/>
</dbReference>
<dbReference type="PANTHER" id="PTHR34978">
    <property type="entry name" value="POSSIBLE SENSOR-TRANSDUCER PROTEIN BLAR"/>
    <property type="match status" value="1"/>
</dbReference>
<feature type="transmembrane region" description="Helical" evidence="1">
    <location>
        <begin position="37"/>
        <end position="55"/>
    </location>
</feature>
<reference evidence="3 4" key="1">
    <citation type="submission" date="2018-07" db="EMBL/GenBank/DDBJ databases">
        <title>Anaerosacharophilus polymeroproducens gen. nov. sp. nov., an anaerobic bacterium isolated from salt field.</title>
        <authorList>
            <person name="Kim W."/>
            <person name="Yang S.-H."/>
            <person name="Oh J."/>
            <person name="Lee J.-H."/>
            <person name="Kwon K.K."/>
        </authorList>
    </citation>
    <scope>NUCLEOTIDE SEQUENCE [LARGE SCALE GENOMIC DNA]</scope>
    <source>
        <strain evidence="3 4">MCWD5</strain>
    </source>
</reference>
<dbReference type="InterPro" id="IPR008756">
    <property type="entry name" value="Peptidase_M56"/>
</dbReference>
<dbReference type="AlphaFoldDB" id="A0A371AWE4"/>
<evidence type="ECO:0000256" key="1">
    <source>
        <dbReference type="SAM" id="Phobius"/>
    </source>
</evidence>
<dbReference type="EMBL" id="QRCT01000019">
    <property type="protein sequence ID" value="RDU23852.1"/>
    <property type="molecule type" value="Genomic_DNA"/>
</dbReference>
<feature type="transmembrane region" description="Helical" evidence="1">
    <location>
        <begin position="6"/>
        <end position="25"/>
    </location>
</feature>
<evidence type="ECO:0000313" key="3">
    <source>
        <dbReference type="EMBL" id="RDU23852.1"/>
    </source>
</evidence>
<dbReference type="RefSeq" id="WP_115481721.1">
    <property type="nucleotide sequence ID" value="NZ_QRCT01000019.1"/>
</dbReference>
<dbReference type="CDD" id="cd07341">
    <property type="entry name" value="M56_BlaR1_MecR1_like"/>
    <property type="match status" value="1"/>
</dbReference>